<feature type="transmembrane region" description="Helical" evidence="3">
    <location>
        <begin position="77"/>
        <end position="100"/>
    </location>
</feature>
<feature type="transmembrane region" description="Helical" evidence="3">
    <location>
        <begin position="453"/>
        <end position="472"/>
    </location>
</feature>
<feature type="transmembrane region" description="Helical" evidence="3">
    <location>
        <begin position="150"/>
        <end position="167"/>
    </location>
</feature>
<feature type="transmembrane region" description="Helical" evidence="3">
    <location>
        <begin position="231"/>
        <end position="251"/>
    </location>
</feature>
<feature type="region of interest" description="Disordered" evidence="2">
    <location>
        <begin position="481"/>
        <end position="517"/>
    </location>
</feature>
<keyword evidence="3" id="KW-0472">Membrane</keyword>
<feature type="transmembrane region" description="Helical" evidence="3">
    <location>
        <begin position="188"/>
        <end position="211"/>
    </location>
</feature>
<feature type="transmembrane region" description="Helical" evidence="3">
    <location>
        <begin position="379"/>
        <end position="403"/>
    </location>
</feature>
<evidence type="ECO:0000256" key="3">
    <source>
        <dbReference type="SAM" id="Phobius"/>
    </source>
</evidence>
<feature type="compositionally biased region" description="Polar residues" evidence="2">
    <location>
        <begin position="486"/>
        <end position="495"/>
    </location>
</feature>
<evidence type="ECO:0008006" key="6">
    <source>
        <dbReference type="Google" id="ProtNLM"/>
    </source>
</evidence>
<dbReference type="EMBL" id="OU899035">
    <property type="protein sequence ID" value="CAH1720246.1"/>
    <property type="molecule type" value="Genomic_DNA"/>
</dbReference>
<keyword evidence="3" id="KW-0812">Transmembrane</keyword>
<dbReference type="AlphaFoldDB" id="A0A9P0NIH8"/>
<reference evidence="4" key="2">
    <citation type="submission" date="2022-10" db="EMBL/GenBank/DDBJ databases">
        <authorList>
            <consortium name="ENA_rothamsted_submissions"/>
            <consortium name="culmorum"/>
            <person name="King R."/>
        </authorList>
    </citation>
    <scope>NUCLEOTIDE SEQUENCE</scope>
</reference>
<dbReference type="GO" id="GO:0008643">
    <property type="term" value="P:carbohydrate transport"/>
    <property type="evidence" value="ECO:0007669"/>
    <property type="project" value="InterPro"/>
</dbReference>
<dbReference type="GO" id="GO:0015293">
    <property type="term" value="F:symporter activity"/>
    <property type="evidence" value="ECO:0007669"/>
    <property type="project" value="InterPro"/>
</dbReference>
<reference evidence="4" key="1">
    <citation type="submission" date="2022-02" db="EMBL/GenBank/DDBJ databases">
        <authorList>
            <person name="King R."/>
        </authorList>
    </citation>
    <scope>NUCLEOTIDE SEQUENCE</scope>
</reference>
<organism evidence="4 5">
    <name type="scientific">Aphis gossypii</name>
    <name type="common">Cotton aphid</name>
    <dbReference type="NCBI Taxonomy" id="80765"/>
    <lineage>
        <taxon>Eukaryota</taxon>
        <taxon>Metazoa</taxon>
        <taxon>Ecdysozoa</taxon>
        <taxon>Arthropoda</taxon>
        <taxon>Hexapoda</taxon>
        <taxon>Insecta</taxon>
        <taxon>Pterygota</taxon>
        <taxon>Neoptera</taxon>
        <taxon>Paraneoptera</taxon>
        <taxon>Hemiptera</taxon>
        <taxon>Sternorrhyncha</taxon>
        <taxon>Aphidomorpha</taxon>
        <taxon>Aphidoidea</taxon>
        <taxon>Aphididae</taxon>
        <taxon>Aphidini</taxon>
        <taxon>Aphis</taxon>
        <taxon>Aphis</taxon>
    </lineage>
</organism>
<evidence type="ECO:0000313" key="4">
    <source>
        <dbReference type="EMBL" id="CAH1720246.1"/>
    </source>
</evidence>
<feature type="transmembrane region" description="Helical" evidence="3">
    <location>
        <begin position="120"/>
        <end position="138"/>
    </location>
</feature>
<feature type="transmembrane region" description="Helical" evidence="3">
    <location>
        <begin position="352"/>
        <end position="373"/>
    </location>
</feature>
<name>A0A9P0NIH8_APHGO</name>
<dbReference type="CDD" id="cd17491">
    <property type="entry name" value="MFS_MFSD12"/>
    <property type="match status" value="1"/>
</dbReference>
<sequence length="517" mass="57883">MPTNNQTDQKKGDDQKRAIQLNQLPALPGDEGKMSDSLKWFAFMSYGVGHVLNDLVASMWFTYALVFYHYVMQLSSINAGAVVLVGQLTDAVATAVIGVLSDKTNIYCTDRYGRRKTWHLFGSVLVFISLPFAFSPPILPQAETSELNTALYYCFFIVFFQIGWASIENSHMALASDLTPIRDERTALLSIRYSFTVFSNILVYVVTWIVLRSNNASKTQFGPSERKEFQIVILVIMIVGAMTTIIFHIGVREPLTNNRVNRELLMTETEAERAANSFWSMFKHITLYQTAVVYMCSRITVNMTLVFLPMYLQDYLKLEAEKLALLPLIMFLSSFCMSLLNKPMNMKLGRKYTYSFGVVLSLGSALWCYLGSGNTFAKYQVYAVTIIIGIACSVVLVTSQALTTDLIGDKTHRGAFTFGLMSFTDKVCNGAVVMTVQSLHCETCPNYYRDIMCYNWTIPSILAFIAVISLPFGGRPTLTVPEVPETHSSSGNQHPDQSKKQPIEKGQEALPSYAVNS</sequence>
<keyword evidence="3" id="KW-1133">Transmembrane helix</keyword>
<dbReference type="PANTHER" id="PTHR11328:SF28">
    <property type="entry name" value="MAJOR FACILITATOR SUPERFAMILY DOMAIN-CONTAINING PROTEIN 12"/>
    <property type="match status" value="1"/>
</dbReference>
<evidence type="ECO:0000256" key="2">
    <source>
        <dbReference type="SAM" id="MobiDB-lite"/>
    </source>
</evidence>
<proteinExistence type="inferred from homology"/>
<dbReference type="Proteomes" id="UP001154329">
    <property type="component" value="Chromosome 2"/>
</dbReference>
<dbReference type="Pfam" id="PF13347">
    <property type="entry name" value="MFS_2"/>
    <property type="match status" value="1"/>
</dbReference>
<keyword evidence="5" id="KW-1185">Reference proteome</keyword>
<dbReference type="FunFam" id="1.20.1250.20:FF:000431">
    <property type="entry name" value="Predicted protein"/>
    <property type="match status" value="1"/>
</dbReference>
<gene>
    <name evidence="4" type="ORF">APHIGO_LOCUS3908</name>
</gene>
<accession>A0A9P0NIH8</accession>
<dbReference type="InterPro" id="IPR039672">
    <property type="entry name" value="MFS_2"/>
</dbReference>
<dbReference type="GO" id="GO:0005886">
    <property type="term" value="C:plasma membrane"/>
    <property type="evidence" value="ECO:0007669"/>
    <property type="project" value="TreeGrafter"/>
</dbReference>
<feature type="transmembrane region" description="Helical" evidence="3">
    <location>
        <begin position="323"/>
        <end position="340"/>
    </location>
</feature>
<protein>
    <recommendedName>
        <fullName evidence="6">Major facilitator superfamily domain-containing protein 12</fullName>
    </recommendedName>
</protein>
<dbReference type="InterPro" id="IPR036259">
    <property type="entry name" value="MFS_trans_sf"/>
</dbReference>
<evidence type="ECO:0000313" key="5">
    <source>
        <dbReference type="Proteomes" id="UP001154329"/>
    </source>
</evidence>
<feature type="compositionally biased region" description="Basic and acidic residues" evidence="2">
    <location>
        <begin position="496"/>
        <end position="507"/>
    </location>
</feature>
<feature type="transmembrane region" description="Helical" evidence="3">
    <location>
        <begin position="51"/>
        <end position="71"/>
    </location>
</feature>
<dbReference type="PANTHER" id="PTHR11328">
    <property type="entry name" value="MAJOR FACILITATOR SUPERFAMILY DOMAIN-CONTAINING PROTEIN"/>
    <property type="match status" value="1"/>
</dbReference>
<comment type="similarity">
    <text evidence="1">Belongs to the major facilitator superfamily.</text>
</comment>
<evidence type="ECO:0000256" key="1">
    <source>
        <dbReference type="ARBA" id="ARBA00008335"/>
    </source>
</evidence>
<dbReference type="SUPFAM" id="SSF103473">
    <property type="entry name" value="MFS general substrate transporter"/>
    <property type="match status" value="1"/>
</dbReference>
<dbReference type="Gene3D" id="1.20.1250.20">
    <property type="entry name" value="MFS general substrate transporter like domains"/>
    <property type="match status" value="1"/>
</dbReference>
<feature type="transmembrane region" description="Helical" evidence="3">
    <location>
        <begin position="291"/>
        <end position="311"/>
    </location>
</feature>